<dbReference type="SUPFAM" id="SSF56219">
    <property type="entry name" value="DNase I-like"/>
    <property type="match status" value="1"/>
</dbReference>
<evidence type="ECO:0000256" key="2">
    <source>
        <dbReference type="ARBA" id="ARBA00007092"/>
    </source>
</evidence>
<dbReference type="PANTHER" id="PTHR43250:SF2">
    <property type="entry name" value="EXODEOXYRIBONUCLEASE III"/>
    <property type="match status" value="1"/>
</dbReference>
<dbReference type="PANTHER" id="PTHR43250">
    <property type="entry name" value="EXODEOXYRIBONUCLEASE III"/>
    <property type="match status" value="1"/>
</dbReference>
<accession>A0ABN2KAG2</accession>
<gene>
    <name evidence="7" type="ORF">GCM10009810_10040</name>
</gene>
<sequence>MARELRAFADEGRYVEADLADAPLTIASVYVPKGGLPAHLQIPGRMREAPDGGAAYVRKLRFARGLTRHLERSRRAAASRGREFLVMGDFNVGHTELDVAAWRRSKGAVGFLPEERGWLDGLVTARGLHDVVRRLHPGVSGPYTWWSWLGGSYAADTGWRIDYHFATPRLARTARRAWVDREVDGVRISDHAPVTVDYDVAQLR</sequence>
<proteinExistence type="inferred from homology"/>
<dbReference type="PROSITE" id="PS51435">
    <property type="entry name" value="AP_NUCLEASE_F1_4"/>
    <property type="match status" value="1"/>
</dbReference>
<keyword evidence="5" id="KW-0460">Magnesium</keyword>
<comment type="caution">
    <text evidence="7">The sequence shown here is derived from an EMBL/GenBank/DDBJ whole genome shotgun (WGS) entry which is preliminary data.</text>
</comment>
<dbReference type="InterPro" id="IPR036691">
    <property type="entry name" value="Endo/exonu/phosph_ase_sf"/>
</dbReference>
<evidence type="ECO:0000313" key="8">
    <source>
        <dbReference type="Proteomes" id="UP001501475"/>
    </source>
</evidence>
<evidence type="ECO:0000313" key="7">
    <source>
        <dbReference type="EMBL" id="GAA1751829.1"/>
    </source>
</evidence>
<name>A0ABN2KAG2_9MICO</name>
<dbReference type="InterPro" id="IPR004808">
    <property type="entry name" value="AP_endonuc_1"/>
</dbReference>
<dbReference type="NCBIfam" id="TIGR00633">
    <property type="entry name" value="xth"/>
    <property type="match status" value="1"/>
</dbReference>
<dbReference type="InterPro" id="IPR037493">
    <property type="entry name" value="ExoIII-like"/>
</dbReference>
<keyword evidence="8" id="KW-1185">Reference proteome</keyword>
<evidence type="ECO:0000256" key="4">
    <source>
        <dbReference type="ARBA" id="ARBA00022801"/>
    </source>
</evidence>
<dbReference type="Gene3D" id="3.60.10.10">
    <property type="entry name" value="Endonuclease/exonuclease/phosphatase"/>
    <property type="match status" value="1"/>
</dbReference>
<evidence type="ECO:0000256" key="5">
    <source>
        <dbReference type="ARBA" id="ARBA00022842"/>
    </source>
</evidence>
<comment type="similarity">
    <text evidence="2">Belongs to the DNA repair enzymes AP/ExoA family.</text>
</comment>
<dbReference type="Pfam" id="PF03372">
    <property type="entry name" value="Exo_endo_phos"/>
    <property type="match status" value="1"/>
</dbReference>
<dbReference type="Proteomes" id="UP001501475">
    <property type="component" value="Unassembled WGS sequence"/>
</dbReference>
<keyword evidence="4" id="KW-0378">Hydrolase</keyword>
<evidence type="ECO:0000256" key="1">
    <source>
        <dbReference type="ARBA" id="ARBA00001946"/>
    </source>
</evidence>
<evidence type="ECO:0000256" key="3">
    <source>
        <dbReference type="ARBA" id="ARBA00022723"/>
    </source>
</evidence>
<protein>
    <recommendedName>
        <fullName evidence="6">Endonuclease/exonuclease/phosphatase domain-containing protein</fullName>
    </recommendedName>
</protein>
<evidence type="ECO:0000259" key="6">
    <source>
        <dbReference type="Pfam" id="PF03372"/>
    </source>
</evidence>
<comment type="cofactor">
    <cofactor evidence="1">
        <name>Mg(2+)</name>
        <dbReference type="ChEBI" id="CHEBI:18420"/>
    </cofactor>
</comment>
<organism evidence="7 8">
    <name type="scientific">Nostocoides vanveenii</name>
    <dbReference type="NCBI Taxonomy" id="330835"/>
    <lineage>
        <taxon>Bacteria</taxon>
        <taxon>Bacillati</taxon>
        <taxon>Actinomycetota</taxon>
        <taxon>Actinomycetes</taxon>
        <taxon>Micrococcales</taxon>
        <taxon>Intrasporangiaceae</taxon>
        <taxon>Nostocoides</taxon>
    </lineage>
</organism>
<dbReference type="InterPro" id="IPR005135">
    <property type="entry name" value="Endo/exonuclease/phosphatase"/>
</dbReference>
<feature type="domain" description="Endonuclease/exonuclease/phosphatase" evidence="6">
    <location>
        <begin position="55"/>
        <end position="191"/>
    </location>
</feature>
<keyword evidence="3" id="KW-0479">Metal-binding</keyword>
<dbReference type="EMBL" id="BAAAPN010000027">
    <property type="protein sequence ID" value="GAA1751829.1"/>
    <property type="molecule type" value="Genomic_DNA"/>
</dbReference>
<reference evidence="7 8" key="1">
    <citation type="journal article" date="2019" name="Int. J. Syst. Evol. Microbiol.">
        <title>The Global Catalogue of Microorganisms (GCM) 10K type strain sequencing project: providing services to taxonomists for standard genome sequencing and annotation.</title>
        <authorList>
            <consortium name="The Broad Institute Genomics Platform"/>
            <consortium name="The Broad Institute Genome Sequencing Center for Infectious Disease"/>
            <person name="Wu L."/>
            <person name="Ma J."/>
        </authorList>
    </citation>
    <scope>NUCLEOTIDE SEQUENCE [LARGE SCALE GENOMIC DNA]</scope>
    <source>
        <strain evidence="7 8">JCM 15591</strain>
    </source>
</reference>